<feature type="non-terminal residue" evidence="1">
    <location>
        <position position="1"/>
    </location>
</feature>
<sequence length="345" mass="38627">GPRNDFPSLCVPFNEPHGNSSDKIGLRNTTDFDKFFRTYSYELLTASGYALSHHKDKHGITHYKIYRKPRYFSESSEESSEDSDRFNQIFHDIISSPNGSPNEYIQISSSRWENQHHLTSSNSIIKNMIHDSSWISKCQLMPTNPDIFINLELSYSYSLFGHDMVTGDFNGDGFQDLAISAPLYDENTNVPHTGAVFILYGKSTLRPSPTLTNILELSDQILYAIDPLPQSRFGWSLAVVDLNSDGVDDLAISAPSFSSNLSGTGKVYVYFGHAKPSGISKLLRTYEIGLSHYPDLEISTDAKTTKHDWRIDQMGQALASGDVDNDGFRDLLIGCPYCGPHNRSK</sequence>
<organism evidence="1 2">
    <name type="scientific">Racocetra persica</name>
    <dbReference type="NCBI Taxonomy" id="160502"/>
    <lineage>
        <taxon>Eukaryota</taxon>
        <taxon>Fungi</taxon>
        <taxon>Fungi incertae sedis</taxon>
        <taxon>Mucoromycota</taxon>
        <taxon>Glomeromycotina</taxon>
        <taxon>Glomeromycetes</taxon>
        <taxon>Diversisporales</taxon>
        <taxon>Gigasporaceae</taxon>
        <taxon>Racocetra</taxon>
    </lineage>
</organism>
<evidence type="ECO:0000313" key="2">
    <source>
        <dbReference type="Proteomes" id="UP000789920"/>
    </source>
</evidence>
<dbReference type="Proteomes" id="UP000789920">
    <property type="component" value="Unassembled WGS sequence"/>
</dbReference>
<comment type="caution">
    <text evidence="1">The sequence shown here is derived from an EMBL/GenBank/DDBJ whole genome shotgun (WGS) entry which is preliminary data.</text>
</comment>
<gene>
    <name evidence="1" type="ORF">RPERSI_LOCUS26190</name>
</gene>
<reference evidence="1" key="1">
    <citation type="submission" date="2021-06" db="EMBL/GenBank/DDBJ databases">
        <authorList>
            <person name="Kallberg Y."/>
            <person name="Tangrot J."/>
            <person name="Rosling A."/>
        </authorList>
    </citation>
    <scope>NUCLEOTIDE SEQUENCE</scope>
    <source>
        <strain evidence="1">MA461A</strain>
    </source>
</reference>
<accession>A0ACA9S4M7</accession>
<name>A0ACA9S4M7_9GLOM</name>
<keyword evidence="2" id="KW-1185">Reference proteome</keyword>
<protein>
    <submittedName>
        <fullName evidence="1">32750_t:CDS:1</fullName>
    </submittedName>
</protein>
<evidence type="ECO:0000313" key="1">
    <source>
        <dbReference type="EMBL" id="CAG8824215.1"/>
    </source>
</evidence>
<dbReference type="EMBL" id="CAJVQC010088616">
    <property type="protein sequence ID" value="CAG8824215.1"/>
    <property type="molecule type" value="Genomic_DNA"/>
</dbReference>
<proteinExistence type="predicted"/>
<feature type="non-terminal residue" evidence="1">
    <location>
        <position position="345"/>
    </location>
</feature>